<comment type="caution">
    <text evidence="10">The sequence shown here is derived from an EMBL/GenBank/DDBJ whole genome shotgun (WGS) entry which is preliminary data.</text>
</comment>
<feature type="region of interest" description="Disordered" evidence="8">
    <location>
        <begin position="338"/>
        <end position="377"/>
    </location>
</feature>
<dbReference type="CDD" id="cd01837">
    <property type="entry name" value="SGNH_plant_lipase_like"/>
    <property type="match status" value="1"/>
</dbReference>
<dbReference type="GO" id="GO:0005576">
    <property type="term" value="C:extracellular region"/>
    <property type="evidence" value="ECO:0007669"/>
    <property type="project" value="UniProtKB-SubCell"/>
</dbReference>
<feature type="signal peptide" evidence="9">
    <location>
        <begin position="1"/>
        <end position="21"/>
    </location>
</feature>
<name>A0A8J5FQX7_ZINOF</name>
<evidence type="ECO:0000256" key="4">
    <source>
        <dbReference type="ARBA" id="ARBA00022729"/>
    </source>
</evidence>
<keyword evidence="3" id="KW-0964">Secreted</keyword>
<dbReference type="EMBL" id="JACMSC010000014">
    <property type="protein sequence ID" value="KAG6488756.1"/>
    <property type="molecule type" value="Genomic_DNA"/>
</dbReference>
<dbReference type="PANTHER" id="PTHR45650">
    <property type="entry name" value="GDSL-LIKE LIPASE/ACYLHYDROLASE-RELATED"/>
    <property type="match status" value="1"/>
</dbReference>
<proteinExistence type="inferred from homology"/>
<comment type="subcellular location">
    <subcellularLocation>
        <location evidence="1">Secreted</location>
    </subcellularLocation>
</comment>
<evidence type="ECO:0000256" key="8">
    <source>
        <dbReference type="SAM" id="MobiDB-lite"/>
    </source>
</evidence>
<dbReference type="Pfam" id="PF00657">
    <property type="entry name" value="Lipase_GDSL"/>
    <property type="match status" value="1"/>
</dbReference>
<feature type="region of interest" description="Disordered" evidence="8">
    <location>
        <begin position="453"/>
        <end position="474"/>
    </location>
</feature>
<keyword evidence="4 9" id="KW-0732">Signal</keyword>
<dbReference type="Proteomes" id="UP000734854">
    <property type="component" value="Unassembled WGS sequence"/>
</dbReference>
<reference evidence="10 11" key="1">
    <citation type="submission" date="2020-08" db="EMBL/GenBank/DDBJ databases">
        <title>Plant Genome Project.</title>
        <authorList>
            <person name="Zhang R.-G."/>
        </authorList>
    </citation>
    <scope>NUCLEOTIDE SEQUENCE [LARGE SCALE GENOMIC DNA]</scope>
    <source>
        <tissue evidence="10">Rhizome</tissue>
    </source>
</reference>
<protein>
    <recommendedName>
        <fullName evidence="12">GDSL esterase/lipase</fullName>
    </recommendedName>
</protein>
<keyword evidence="5" id="KW-0378">Hydrolase</keyword>
<evidence type="ECO:0000256" key="3">
    <source>
        <dbReference type="ARBA" id="ARBA00022525"/>
    </source>
</evidence>
<feature type="region of interest" description="Disordered" evidence="8">
    <location>
        <begin position="572"/>
        <end position="598"/>
    </location>
</feature>
<feature type="chain" id="PRO_5035224903" description="GDSL esterase/lipase" evidence="9">
    <location>
        <begin position="22"/>
        <end position="624"/>
    </location>
</feature>
<dbReference type="AlphaFoldDB" id="A0A8J5FQX7"/>
<organism evidence="10 11">
    <name type="scientific">Zingiber officinale</name>
    <name type="common">Ginger</name>
    <name type="synonym">Amomum zingiber</name>
    <dbReference type="NCBI Taxonomy" id="94328"/>
    <lineage>
        <taxon>Eukaryota</taxon>
        <taxon>Viridiplantae</taxon>
        <taxon>Streptophyta</taxon>
        <taxon>Embryophyta</taxon>
        <taxon>Tracheophyta</taxon>
        <taxon>Spermatophyta</taxon>
        <taxon>Magnoliopsida</taxon>
        <taxon>Liliopsida</taxon>
        <taxon>Zingiberales</taxon>
        <taxon>Zingiberaceae</taxon>
        <taxon>Zingiber</taxon>
    </lineage>
</organism>
<keyword evidence="11" id="KW-1185">Reference proteome</keyword>
<evidence type="ECO:0000256" key="1">
    <source>
        <dbReference type="ARBA" id="ARBA00004613"/>
    </source>
</evidence>
<evidence type="ECO:0000256" key="7">
    <source>
        <dbReference type="ARBA" id="ARBA00023098"/>
    </source>
</evidence>
<dbReference type="GO" id="GO:0016788">
    <property type="term" value="F:hydrolase activity, acting on ester bonds"/>
    <property type="evidence" value="ECO:0007669"/>
    <property type="project" value="InterPro"/>
</dbReference>
<feature type="compositionally biased region" description="Acidic residues" evidence="8">
    <location>
        <begin position="348"/>
        <end position="359"/>
    </location>
</feature>
<dbReference type="InterPro" id="IPR035669">
    <property type="entry name" value="SGNH_plant_lipase-like"/>
</dbReference>
<sequence length="624" mass="69209">MATSLAWVTLLLLLLCAMATGDEGDQETSVSASFVFGDSLVDAGNNNYFNTLSKADMSPNGIDFAASGGEPTGRYTNGRTIADIIGELLGQKGYSPPFLAPNTTGSVILNGVNYASGGGGILNGTGRIFVNRLGLDIQLDYFNTTRQQLDELLGKSQAKEFMMKKSIFSVTIGSNDFLNNYLLPVLSARERARLNPDDFINELITTFRSQLIRLYTLDARKIVVANVGPIGCIPYQKTLNGVKENECVGLPNELAVQYNGQLRDLLAELNDNLPGGQFVLANVYDLVLEVLTNPGKYGKNRFASYPCCGDGGQYQGYIPCGPTSSMCDDRSAYVFWDPYHPNDKEESSQEEVSSEEDSSNGESSSEESSSSDDDEVKTLKGKLRTIKVDACMSNLRICSPSRSFSHLSPGTRLSHHSEVWAEVPAAPLSFDDFPAQWSVVIAYAWFRVRQKRPSGAGTSRQPPPAPSGGRFPSEACRTRFENTDFEMMSCCYLNRPYFTGIAPEIIDINVHYGRSTSTFTCFPQVEEPLSDTLSHVSIDLIHQHYFHVPRPPLKWTRQMSLAQIEQRDGIMVWRRRPDQDDSDSDDDAEEVPVPAAEPARASLRERVFHLEEFIREEFRSVRQQ</sequence>
<evidence type="ECO:0000313" key="11">
    <source>
        <dbReference type="Proteomes" id="UP000734854"/>
    </source>
</evidence>
<evidence type="ECO:0008006" key="12">
    <source>
        <dbReference type="Google" id="ProtNLM"/>
    </source>
</evidence>
<dbReference type="InterPro" id="IPR036514">
    <property type="entry name" value="SGNH_hydro_sf"/>
</dbReference>
<keyword evidence="7" id="KW-0443">Lipid metabolism</keyword>
<accession>A0A8J5FQX7</accession>
<dbReference type="GO" id="GO:0016042">
    <property type="term" value="P:lipid catabolic process"/>
    <property type="evidence" value="ECO:0007669"/>
    <property type="project" value="UniProtKB-KW"/>
</dbReference>
<dbReference type="InterPro" id="IPR051238">
    <property type="entry name" value="GDSL_esterase/lipase"/>
</dbReference>
<evidence type="ECO:0000256" key="5">
    <source>
        <dbReference type="ARBA" id="ARBA00022801"/>
    </source>
</evidence>
<keyword evidence="6" id="KW-0442">Lipid degradation</keyword>
<comment type="similarity">
    <text evidence="2">Belongs to the 'GDSL' lipolytic enzyme family.</text>
</comment>
<evidence type="ECO:0000256" key="2">
    <source>
        <dbReference type="ARBA" id="ARBA00008668"/>
    </source>
</evidence>
<evidence type="ECO:0000256" key="6">
    <source>
        <dbReference type="ARBA" id="ARBA00022963"/>
    </source>
</evidence>
<dbReference type="InterPro" id="IPR001087">
    <property type="entry name" value="GDSL"/>
</dbReference>
<evidence type="ECO:0000313" key="10">
    <source>
        <dbReference type="EMBL" id="KAG6488756.1"/>
    </source>
</evidence>
<dbReference type="PANTHER" id="PTHR45650:SF90">
    <property type="entry name" value="OS07G0668300 PROTEIN"/>
    <property type="match status" value="1"/>
</dbReference>
<evidence type="ECO:0000256" key="9">
    <source>
        <dbReference type="SAM" id="SignalP"/>
    </source>
</evidence>
<gene>
    <name evidence="10" type="ORF">ZIOFF_050005</name>
</gene>
<dbReference type="Gene3D" id="3.40.50.1110">
    <property type="entry name" value="SGNH hydrolase"/>
    <property type="match status" value="1"/>
</dbReference>
<feature type="compositionally biased region" description="Acidic residues" evidence="8">
    <location>
        <begin position="580"/>
        <end position="590"/>
    </location>
</feature>